<name>A0A1M7AIX1_9FLAO</name>
<dbReference type="PIRSF" id="PIRSF028451">
    <property type="entry name" value="UCP028451"/>
    <property type="match status" value="1"/>
</dbReference>
<dbReference type="PANTHER" id="PTHR36452:SF1">
    <property type="entry name" value="DUF2461 DOMAIN-CONTAINING PROTEIN"/>
    <property type="match status" value="1"/>
</dbReference>
<evidence type="ECO:0000313" key="3">
    <source>
        <dbReference type="Proteomes" id="UP000184031"/>
    </source>
</evidence>
<evidence type="ECO:0000313" key="1">
    <source>
        <dbReference type="EMBL" id="SFC33949.1"/>
    </source>
</evidence>
<dbReference type="InterPro" id="IPR012808">
    <property type="entry name" value="CHP02453"/>
</dbReference>
<evidence type="ECO:0000313" key="2">
    <source>
        <dbReference type="EMBL" id="SHL42595.1"/>
    </source>
</evidence>
<dbReference type="PANTHER" id="PTHR36452">
    <property type="entry name" value="CHROMOSOME 12, WHOLE GENOME SHOTGUN SEQUENCE"/>
    <property type="match status" value="1"/>
</dbReference>
<dbReference type="EMBL" id="FRAT01000010">
    <property type="protein sequence ID" value="SHL42595.1"/>
    <property type="molecule type" value="Genomic_DNA"/>
</dbReference>
<dbReference type="InterPro" id="IPR015996">
    <property type="entry name" value="UCP028451"/>
</dbReference>
<dbReference type="EMBL" id="FOKU01000009">
    <property type="protein sequence ID" value="SFC33949.1"/>
    <property type="molecule type" value="Genomic_DNA"/>
</dbReference>
<gene>
    <name evidence="1" type="ORF">SAMN04487891_10963</name>
    <name evidence="2" type="ORF">SAMN05216293_3432</name>
</gene>
<proteinExistence type="predicted"/>
<sequence>MRNFKGFPYVRNMNFKDLFHFLEELQQNNNKEWMDANRKWYRSLRNDFVVWLDDLDLTMAQLHDDYYPTPGKKGINRINNNLMFHPNKPVYKDHFGAGLDKAPHSADFYIEIGLKNCLLAGGFWRPDPNTLRSIREGIDYDGEAFQAILDKPSFQQTFGGLYEDEKLTNAPKGFSSDHPHIDLLKNKTFAVAHEFAREEVLRPDFKEKIVKVYQEMLPFRQYLNKTVTV</sequence>
<comment type="caution">
    <text evidence="2">The sequence shown here is derived from an EMBL/GenBank/DDBJ whole genome shotgun (WGS) entry which is preliminary data.</text>
</comment>
<protein>
    <submittedName>
        <fullName evidence="2">TIGR02453 family protein</fullName>
    </submittedName>
</protein>
<dbReference type="Proteomes" id="UP000198940">
    <property type="component" value="Unassembled WGS sequence"/>
</dbReference>
<dbReference type="Pfam" id="PF09365">
    <property type="entry name" value="DUF2461"/>
    <property type="match status" value="1"/>
</dbReference>
<dbReference type="AlphaFoldDB" id="A0A1M7AIX1"/>
<evidence type="ECO:0000313" key="4">
    <source>
        <dbReference type="Proteomes" id="UP000198940"/>
    </source>
</evidence>
<reference evidence="2 3" key="1">
    <citation type="submission" date="2016-11" db="EMBL/GenBank/DDBJ databases">
        <authorList>
            <person name="Varghese N."/>
            <person name="Submissions S."/>
        </authorList>
    </citation>
    <scope>NUCLEOTIDE SEQUENCE [LARGE SCALE GENOMIC DNA]</scope>
    <source>
        <strain evidence="2 3">CGMCC 1.12174</strain>
        <strain evidence="1 4">DSM 26351</strain>
    </source>
</reference>
<dbReference type="Proteomes" id="UP000184031">
    <property type="component" value="Unassembled WGS sequence"/>
</dbReference>
<accession>A0A1M7AIX1</accession>
<dbReference type="STRING" id="1055723.SAMN05216293_3432"/>
<dbReference type="NCBIfam" id="TIGR02453">
    <property type="entry name" value="TIGR02453 family protein"/>
    <property type="match status" value="1"/>
</dbReference>
<organism evidence="2 3">
    <name type="scientific">Flagellimonas taeanensis</name>
    <dbReference type="NCBI Taxonomy" id="1005926"/>
    <lineage>
        <taxon>Bacteria</taxon>
        <taxon>Pseudomonadati</taxon>
        <taxon>Bacteroidota</taxon>
        <taxon>Flavobacteriia</taxon>
        <taxon>Flavobacteriales</taxon>
        <taxon>Flavobacteriaceae</taxon>
        <taxon>Flagellimonas</taxon>
    </lineage>
</organism>
<keyword evidence="4" id="KW-1185">Reference proteome</keyword>